<gene>
    <name evidence="6" type="primary">lacI_1</name>
    <name evidence="6" type="ORF">SCNRRL3882_0632</name>
</gene>
<accession>A0A2N9B1E3</accession>
<keyword evidence="7" id="KW-1185">Reference proteome</keyword>
<evidence type="ECO:0000256" key="4">
    <source>
        <dbReference type="SAM" id="MobiDB-lite"/>
    </source>
</evidence>
<dbReference type="CDD" id="cd01574">
    <property type="entry name" value="PBP1_LacI"/>
    <property type="match status" value="1"/>
</dbReference>
<keyword evidence="2" id="KW-0238">DNA-binding</keyword>
<keyword evidence="3" id="KW-0804">Transcription</keyword>
<name>A0A2N9B1E3_STRCX</name>
<dbReference type="AlphaFoldDB" id="A0A2N9B1E3"/>
<feature type="domain" description="HTH lacI-type" evidence="5">
    <location>
        <begin position="65"/>
        <end position="119"/>
    </location>
</feature>
<dbReference type="Gene3D" id="1.10.260.40">
    <property type="entry name" value="lambda repressor-like DNA-binding domains"/>
    <property type="match status" value="1"/>
</dbReference>
<dbReference type="SUPFAM" id="SSF53822">
    <property type="entry name" value="Periplasmic binding protein-like I"/>
    <property type="match status" value="1"/>
</dbReference>
<evidence type="ECO:0000256" key="3">
    <source>
        <dbReference type="ARBA" id="ARBA00023163"/>
    </source>
</evidence>
<organism evidence="6 7">
    <name type="scientific">Streptomyces chartreusis NRRL 3882</name>
    <dbReference type="NCBI Taxonomy" id="1079985"/>
    <lineage>
        <taxon>Bacteria</taxon>
        <taxon>Bacillati</taxon>
        <taxon>Actinomycetota</taxon>
        <taxon>Actinomycetes</taxon>
        <taxon>Kitasatosporales</taxon>
        <taxon>Streptomycetaceae</taxon>
        <taxon>Streptomyces</taxon>
    </lineage>
</organism>
<evidence type="ECO:0000259" key="5">
    <source>
        <dbReference type="PROSITE" id="PS50932"/>
    </source>
</evidence>
<dbReference type="InterPro" id="IPR000843">
    <property type="entry name" value="HTH_LacI"/>
</dbReference>
<dbReference type="Gene3D" id="3.40.50.2300">
    <property type="match status" value="2"/>
</dbReference>
<dbReference type="GO" id="GO:0003700">
    <property type="term" value="F:DNA-binding transcription factor activity"/>
    <property type="evidence" value="ECO:0007669"/>
    <property type="project" value="TreeGrafter"/>
</dbReference>
<dbReference type="PROSITE" id="PS00356">
    <property type="entry name" value="HTH_LACI_1"/>
    <property type="match status" value="1"/>
</dbReference>
<dbReference type="CDD" id="cd01392">
    <property type="entry name" value="HTH_LacI"/>
    <property type="match status" value="1"/>
</dbReference>
<dbReference type="GO" id="GO:0000976">
    <property type="term" value="F:transcription cis-regulatory region binding"/>
    <property type="evidence" value="ECO:0007669"/>
    <property type="project" value="TreeGrafter"/>
</dbReference>
<keyword evidence="1" id="KW-0805">Transcription regulation</keyword>
<dbReference type="InterPro" id="IPR010982">
    <property type="entry name" value="Lambda_DNA-bd_dom_sf"/>
</dbReference>
<evidence type="ECO:0000256" key="2">
    <source>
        <dbReference type="ARBA" id="ARBA00023125"/>
    </source>
</evidence>
<dbReference type="Proteomes" id="UP000235464">
    <property type="component" value="Chromosome I"/>
</dbReference>
<dbReference type="Pfam" id="PF00356">
    <property type="entry name" value="LacI"/>
    <property type="match status" value="1"/>
</dbReference>
<dbReference type="PANTHER" id="PTHR30146:SF153">
    <property type="entry name" value="LACTOSE OPERON REPRESSOR"/>
    <property type="match status" value="1"/>
</dbReference>
<reference evidence="7" key="1">
    <citation type="submission" date="2017-11" db="EMBL/GenBank/DDBJ databases">
        <authorList>
            <person name="Wibberg D."/>
        </authorList>
    </citation>
    <scope>NUCLEOTIDE SEQUENCE [LARGE SCALE GENOMIC DNA]</scope>
</reference>
<sequence length="396" mass="41568">MNTRVALPSVAPRSRVPRPAYAVLLPGGVRTAATDVEESPAMTPSATDSPVPRGRSRRNFAGARPVMADVARLAGVSKQTVSRVLNDHPAVRPETREAVLDAMRTLGYRPSRSARSLASGRTRMLGVISFDAARYGPASILTAINTAAQEAGYLVSSIALDTADHDTVVEAVNRLSAEGADGVIAIAPQQWVGQTLARADLGTPLVVLENALDDSTPLVTGDSRTGARKATEHLLGLGHATVWHIAGPAGWTSADHRLASWQATLQAAGADVPAPLVGDWSAGSGYDLGRRLARRPEVTAVFASNDQMALGLLHALHESGRSVPGDVSVVGYDDIPEAAHLLPPLTTVRTDFAEIGTRSLRLLLDRIDGPGERPRVDTLVPVDLVVRASSGPAPGR</sequence>
<dbReference type="PRINTS" id="PR00036">
    <property type="entry name" value="HTHLACI"/>
</dbReference>
<dbReference type="InterPro" id="IPR028082">
    <property type="entry name" value="Peripla_BP_I"/>
</dbReference>
<dbReference type="SMART" id="SM00354">
    <property type="entry name" value="HTH_LACI"/>
    <property type="match status" value="1"/>
</dbReference>
<evidence type="ECO:0000256" key="1">
    <source>
        <dbReference type="ARBA" id="ARBA00023015"/>
    </source>
</evidence>
<proteinExistence type="predicted"/>
<dbReference type="PANTHER" id="PTHR30146">
    <property type="entry name" value="LACI-RELATED TRANSCRIPTIONAL REPRESSOR"/>
    <property type="match status" value="1"/>
</dbReference>
<dbReference type="SUPFAM" id="SSF47413">
    <property type="entry name" value="lambda repressor-like DNA-binding domains"/>
    <property type="match status" value="1"/>
</dbReference>
<feature type="region of interest" description="Disordered" evidence="4">
    <location>
        <begin position="34"/>
        <end position="56"/>
    </location>
</feature>
<evidence type="ECO:0000313" key="7">
    <source>
        <dbReference type="Proteomes" id="UP000235464"/>
    </source>
</evidence>
<dbReference type="InterPro" id="IPR046335">
    <property type="entry name" value="LacI/GalR-like_sensor"/>
</dbReference>
<dbReference type="PROSITE" id="PS50932">
    <property type="entry name" value="HTH_LACI_2"/>
    <property type="match status" value="1"/>
</dbReference>
<protein>
    <submittedName>
        <fullName evidence="6">Lactose operon repressor</fullName>
    </submittedName>
</protein>
<dbReference type="EMBL" id="LT963352">
    <property type="protein sequence ID" value="SOR77156.1"/>
    <property type="molecule type" value="Genomic_DNA"/>
</dbReference>
<evidence type="ECO:0000313" key="6">
    <source>
        <dbReference type="EMBL" id="SOR77156.1"/>
    </source>
</evidence>
<dbReference type="Pfam" id="PF13377">
    <property type="entry name" value="Peripla_BP_3"/>
    <property type="match status" value="1"/>
</dbReference>